<dbReference type="SUPFAM" id="SSF74942">
    <property type="entry name" value="YhbC-like, C-terminal domain"/>
    <property type="match status" value="1"/>
</dbReference>
<comment type="subcellular location">
    <subcellularLocation>
        <location evidence="3">Cytoplasm</location>
    </subcellularLocation>
</comment>
<dbReference type="Pfam" id="PF17384">
    <property type="entry name" value="DUF150_C"/>
    <property type="match status" value="1"/>
</dbReference>
<evidence type="ECO:0000256" key="1">
    <source>
        <dbReference type="ARBA" id="ARBA00022490"/>
    </source>
</evidence>
<protein>
    <recommendedName>
        <fullName evidence="3">Ribosome maturation factor RimP</fullName>
    </recommendedName>
</protein>
<dbReference type="Gene3D" id="3.30.300.70">
    <property type="entry name" value="RimP-like superfamily, N-terminal"/>
    <property type="match status" value="1"/>
</dbReference>
<comment type="similarity">
    <text evidence="3">Belongs to the RimP family.</text>
</comment>
<feature type="domain" description="Ribosome maturation factor RimP N-terminal" evidence="4">
    <location>
        <begin position="14"/>
        <end position="84"/>
    </location>
</feature>
<dbReference type="PANTHER" id="PTHR33867:SF1">
    <property type="entry name" value="RIBOSOME MATURATION FACTOR RIMP"/>
    <property type="match status" value="1"/>
</dbReference>
<keyword evidence="7" id="KW-1185">Reference proteome</keyword>
<dbReference type="RefSeq" id="WP_183349855.1">
    <property type="nucleotide sequence ID" value="NZ_JACHEO010000006.1"/>
</dbReference>
<keyword evidence="2 3" id="KW-0690">Ribosome biogenesis</keyword>
<dbReference type="Gene3D" id="2.30.30.180">
    <property type="entry name" value="Ribosome maturation factor RimP, C-terminal domain"/>
    <property type="match status" value="1"/>
</dbReference>
<comment type="function">
    <text evidence="3">Required for maturation of 30S ribosomal subunits.</text>
</comment>
<evidence type="ECO:0000256" key="2">
    <source>
        <dbReference type="ARBA" id="ARBA00022517"/>
    </source>
</evidence>
<dbReference type="Proteomes" id="UP000539642">
    <property type="component" value="Unassembled WGS sequence"/>
</dbReference>
<feature type="domain" description="Ribosome maturation factor RimP C-terminal" evidence="5">
    <location>
        <begin position="87"/>
        <end position="151"/>
    </location>
</feature>
<keyword evidence="1 3" id="KW-0963">Cytoplasm</keyword>
<reference evidence="6 7" key="1">
    <citation type="submission" date="2020-08" db="EMBL/GenBank/DDBJ databases">
        <title>Genomic Encyclopedia of Type Strains, Phase IV (KMG-IV): sequencing the most valuable type-strain genomes for metagenomic binning, comparative biology and taxonomic classification.</title>
        <authorList>
            <person name="Goeker M."/>
        </authorList>
    </citation>
    <scope>NUCLEOTIDE SEQUENCE [LARGE SCALE GENOMIC DNA]</scope>
    <source>
        <strain evidence="6 7">DSM 28570</strain>
    </source>
</reference>
<sequence>MSDHVADKVRAFAEVLLPTMGLELVDVQFRREGHGWVLRLFIDREEGVTVDHCADVSREVGQFLDVEDVIDHPYHLEVSSPGLERPLKSVRDFNRFLGKKAKVRVHENVDGQKVFVGIISEASEEAIQLDLEDGGKIRVAFDQISRARLVF</sequence>
<gene>
    <name evidence="3" type="primary">rimP</name>
    <name evidence="6" type="ORF">HNQ81_001508</name>
</gene>
<dbReference type="FunFam" id="3.30.300.70:FF:000001">
    <property type="entry name" value="Ribosome maturation factor RimP"/>
    <property type="match status" value="1"/>
</dbReference>
<dbReference type="AlphaFoldDB" id="A0A840UWI6"/>
<dbReference type="InterPro" id="IPR035956">
    <property type="entry name" value="RimP_N_sf"/>
</dbReference>
<proteinExistence type="inferred from homology"/>
<accession>A0A840UWI6</accession>
<dbReference type="InterPro" id="IPR003728">
    <property type="entry name" value="Ribosome_maturation_RimP"/>
</dbReference>
<name>A0A840UWI6_9BACT</name>
<evidence type="ECO:0000259" key="4">
    <source>
        <dbReference type="Pfam" id="PF02576"/>
    </source>
</evidence>
<evidence type="ECO:0000259" key="5">
    <source>
        <dbReference type="Pfam" id="PF17384"/>
    </source>
</evidence>
<dbReference type="HAMAP" id="MF_01077">
    <property type="entry name" value="RimP"/>
    <property type="match status" value="1"/>
</dbReference>
<dbReference type="SUPFAM" id="SSF75420">
    <property type="entry name" value="YhbC-like, N-terminal domain"/>
    <property type="match status" value="1"/>
</dbReference>
<dbReference type="CDD" id="cd01734">
    <property type="entry name" value="YlxS_C"/>
    <property type="match status" value="1"/>
</dbReference>
<dbReference type="InterPro" id="IPR028989">
    <property type="entry name" value="RimP_N"/>
</dbReference>
<dbReference type="InterPro" id="IPR028998">
    <property type="entry name" value="RimP_C"/>
</dbReference>
<dbReference type="InterPro" id="IPR036847">
    <property type="entry name" value="RimP_C_sf"/>
</dbReference>
<dbReference type="GO" id="GO:0000028">
    <property type="term" value="P:ribosomal small subunit assembly"/>
    <property type="evidence" value="ECO:0007669"/>
    <property type="project" value="TreeGrafter"/>
</dbReference>
<dbReference type="GO" id="GO:0005829">
    <property type="term" value="C:cytosol"/>
    <property type="evidence" value="ECO:0007669"/>
    <property type="project" value="TreeGrafter"/>
</dbReference>
<dbReference type="PANTHER" id="PTHR33867">
    <property type="entry name" value="RIBOSOME MATURATION FACTOR RIMP"/>
    <property type="match status" value="1"/>
</dbReference>
<evidence type="ECO:0000256" key="3">
    <source>
        <dbReference type="HAMAP-Rule" id="MF_01077"/>
    </source>
</evidence>
<evidence type="ECO:0000313" key="7">
    <source>
        <dbReference type="Proteomes" id="UP000539642"/>
    </source>
</evidence>
<comment type="caution">
    <text evidence="6">The sequence shown here is derived from an EMBL/GenBank/DDBJ whole genome shotgun (WGS) entry which is preliminary data.</text>
</comment>
<evidence type="ECO:0000313" key="6">
    <source>
        <dbReference type="EMBL" id="MBB5347784.1"/>
    </source>
</evidence>
<dbReference type="GO" id="GO:0006412">
    <property type="term" value="P:translation"/>
    <property type="evidence" value="ECO:0007669"/>
    <property type="project" value="TreeGrafter"/>
</dbReference>
<dbReference type="EMBL" id="JACHEO010000006">
    <property type="protein sequence ID" value="MBB5347784.1"/>
    <property type="molecule type" value="Genomic_DNA"/>
</dbReference>
<dbReference type="Pfam" id="PF02576">
    <property type="entry name" value="RimP_N"/>
    <property type="match status" value="1"/>
</dbReference>
<organism evidence="6 7">
    <name type="scientific">Desulfoprunum benzoelyticum</name>
    <dbReference type="NCBI Taxonomy" id="1506996"/>
    <lineage>
        <taxon>Bacteria</taxon>
        <taxon>Pseudomonadati</taxon>
        <taxon>Thermodesulfobacteriota</taxon>
        <taxon>Desulfobulbia</taxon>
        <taxon>Desulfobulbales</taxon>
        <taxon>Desulfobulbaceae</taxon>
        <taxon>Desulfoprunum</taxon>
    </lineage>
</organism>